<evidence type="ECO:0000256" key="2">
    <source>
        <dbReference type="SAM" id="Phobius"/>
    </source>
</evidence>
<feature type="transmembrane region" description="Helical" evidence="2">
    <location>
        <begin position="6"/>
        <end position="22"/>
    </location>
</feature>
<comment type="similarity">
    <text evidence="1">Belongs to the peptidase A24 family.</text>
</comment>
<dbReference type="RefSeq" id="WP_377351878.1">
    <property type="nucleotide sequence ID" value="NZ_JBHLTP010000024.1"/>
</dbReference>
<sequence length="171" mass="19349">MAVNDILFIILIIIAFVWDVKYEKLPNWLTATGMMVGMVYHLIRGGVDGFLFACLGLLVAGGIFMLLYLFKALGAGDVKLFAAIGAIMGIEFSLYVMMYSVIYAGLIGLVILLFSKTFLRRILTGLFQIWQSIKQRSARDLEEFKQKYSTRFPFMYAVLPGVLTTYYFFLG</sequence>
<proteinExistence type="inferred from homology"/>
<reference evidence="4 5" key="1">
    <citation type="submission" date="2024-09" db="EMBL/GenBank/DDBJ databases">
        <authorList>
            <person name="Sun Q."/>
            <person name="Mori K."/>
        </authorList>
    </citation>
    <scope>NUCLEOTIDE SEQUENCE [LARGE SCALE GENOMIC DNA]</scope>
    <source>
        <strain evidence="4 5">NCAIM B.02529</strain>
    </source>
</reference>
<comment type="caution">
    <text evidence="4">The sequence shown here is derived from an EMBL/GenBank/DDBJ whole genome shotgun (WGS) entry which is preliminary data.</text>
</comment>
<feature type="transmembrane region" description="Helical" evidence="2">
    <location>
        <begin position="49"/>
        <end position="70"/>
    </location>
</feature>
<gene>
    <name evidence="4" type="ORF">ACFFGV_20825</name>
</gene>
<name>A0ABV6LUV0_9BACI</name>
<dbReference type="InterPro" id="IPR050882">
    <property type="entry name" value="Prepilin_peptidase/N-MTase"/>
</dbReference>
<dbReference type="Pfam" id="PF01478">
    <property type="entry name" value="Peptidase_A24"/>
    <property type="match status" value="1"/>
</dbReference>
<evidence type="ECO:0000313" key="4">
    <source>
        <dbReference type="EMBL" id="MFC0526023.1"/>
    </source>
</evidence>
<dbReference type="PANTHER" id="PTHR30487">
    <property type="entry name" value="TYPE 4 PREPILIN-LIKE PROTEINS LEADER PEPTIDE-PROCESSING ENZYME"/>
    <property type="match status" value="1"/>
</dbReference>
<dbReference type="Proteomes" id="UP001589836">
    <property type="component" value="Unassembled WGS sequence"/>
</dbReference>
<dbReference type="PANTHER" id="PTHR30487:SF0">
    <property type="entry name" value="PREPILIN LEADER PEPTIDASE_N-METHYLTRANSFERASE-RELATED"/>
    <property type="match status" value="1"/>
</dbReference>
<organism evidence="4 5">
    <name type="scientific">Pontibacillus salicampi</name>
    <dbReference type="NCBI Taxonomy" id="1449801"/>
    <lineage>
        <taxon>Bacteria</taxon>
        <taxon>Bacillati</taxon>
        <taxon>Bacillota</taxon>
        <taxon>Bacilli</taxon>
        <taxon>Bacillales</taxon>
        <taxon>Bacillaceae</taxon>
        <taxon>Pontibacillus</taxon>
    </lineage>
</organism>
<dbReference type="Gene3D" id="1.20.120.1220">
    <property type="match status" value="1"/>
</dbReference>
<evidence type="ECO:0000256" key="1">
    <source>
        <dbReference type="ARBA" id="ARBA00005801"/>
    </source>
</evidence>
<protein>
    <submittedName>
        <fullName evidence="4">Prepilin peptidase</fullName>
    </submittedName>
</protein>
<dbReference type="EMBL" id="JBHLTP010000024">
    <property type="protein sequence ID" value="MFC0526023.1"/>
    <property type="molecule type" value="Genomic_DNA"/>
</dbReference>
<keyword evidence="2" id="KW-0472">Membrane</keyword>
<accession>A0ABV6LUV0</accession>
<keyword evidence="5" id="KW-1185">Reference proteome</keyword>
<keyword evidence="2" id="KW-0812">Transmembrane</keyword>
<feature type="domain" description="Prepilin type IV endopeptidase peptidase" evidence="3">
    <location>
        <begin position="6"/>
        <end position="109"/>
    </location>
</feature>
<evidence type="ECO:0000313" key="5">
    <source>
        <dbReference type="Proteomes" id="UP001589836"/>
    </source>
</evidence>
<feature type="transmembrane region" description="Helical" evidence="2">
    <location>
        <begin position="27"/>
        <end position="43"/>
    </location>
</feature>
<keyword evidence="2" id="KW-1133">Transmembrane helix</keyword>
<dbReference type="InterPro" id="IPR000045">
    <property type="entry name" value="Prepilin_IV_endopep_pep"/>
</dbReference>
<evidence type="ECO:0000259" key="3">
    <source>
        <dbReference type="Pfam" id="PF01478"/>
    </source>
</evidence>
<feature type="transmembrane region" description="Helical" evidence="2">
    <location>
        <begin position="101"/>
        <end position="119"/>
    </location>
</feature>
<feature type="transmembrane region" description="Helical" evidence="2">
    <location>
        <begin position="152"/>
        <end position="169"/>
    </location>
</feature>